<reference evidence="2" key="1">
    <citation type="submission" date="2023-10" db="EMBL/GenBank/DDBJ databases">
        <authorList>
            <person name="Hackl T."/>
        </authorList>
    </citation>
    <scope>NUCLEOTIDE SEQUENCE</scope>
</reference>
<dbReference type="InterPro" id="IPR048519">
    <property type="entry name" value="Gfd2/YDR514C-like_C"/>
</dbReference>
<dbReference type="Proteomes" id="UP001295740">
    <property type="component" value="Unassembled WGS sequence"/>
</dbReference>
<proteinExistence type="predicted"/>
<comment type="caution">
    <text evidence="2">The sequence shown here is derived from an EMBL/GenBank/DDBJ whole genome shotgun (WGS) entry which is preliminary data.</text>
</comment>
<dbReference type="AlphaFoldDB" id="A0AAI8YM99"/>
<accession>A0AAI8YM99</accession>
<keyword evidence="3" id="KW-1185">Reference proteome</keyword>
<protein>
    <submittedName>
        <fullName evidence="2">Uu.00g059830.m01.CDS01</fullName>
    </submittedName>
</protein>
<sequence length="392" mass="43623">MEDLAFMRAAARPTPTLLGLLLGRPGRFLRDPHGRIVIDSRGNLKFSLNDNDTWFMFNVNFRAAEYWPTAISIPASPSAPRISVVFFITAVATACYDRSVITEIGWTILDTRERLHGAQLTSADLSEEESLLETEKCFFSNLSLRSTESSSNPYDFVFGKSELIRRADIATTLENTFDMAAKWGLSRSQIQSGVTREVVMVGGGDHGNHEAVKFSNWYSQGKLLEQWDLKKHYLLQERFGNHARTWADCFRAFGIPTMVNNLSIASNTGNATAFILHLLLALGLMTPGLRTQVQGRQDLAMMPSKLGSGEVLTRVNIPVGGTPVLSKTPYTQPTTPTQSSYQRVTNDKSSMVPRFTMNDVASRVGANGAYDASTNWRDQVRQVRQARKGKWA</sequence>
<evidence type="ECO:0000313" key="2">
    <source>
        <dbReference type="EMBL" id="CAJ2510083.1"/>
    </source>
</evidence>
<evidence type="ECO:0000313" key="3">
    <source>
        <dbReference type="Proteomes" id="UP001295740"/>
    </source>
</evidence>
<dbReference type="EMBL" id="CAUWAG010000013">
    <property type="protein sequence ID" value="CAJ2510083.1"/>
    <property type="molecule type" value="Genomic_DNA"/>
</dbReference>
<feature type="domain" description="Gfd2/YDR514C-like C-terminal" evidence="1">
    <location>
        <begin position="95"/>
        <end position="281"/>
    </location>
</feature>
<name>A0AAI8YM99_9PEZI</name>
<organism evidence="2 3">
    <name type="scientific">Anthostomella pinea</name>
    <dbReference type="NCBI Taxonomy" id="933095"/>
    <lineage>
        <taxon>Eukaryota</taxon>
        <taxon>Fungi</taxon>
        <taxon>Dikarya</taxon>
        <taxon>Ascomycota</taxon>
        <taxon>Pezizomycotina</taxon>
        <taxon>Sordariomycetes</taxon>
        <taxon>Xylariomycetidae</taxon>
        <taxon>Xylariales</taxon>
        <taxon>Xylariaceae</taxon>
        <taxon>Anthostomella</taxon>
    </lineage>
</organism>
<evidence type="ECO:0000259" key="1">
    <source>
        <dbReference type="Pfam" id="PF21762"/>
    </source>
</evidence>
<gene>
    <name evidence="2" type="ORF">KHLLAP_LOCUS10551</name>
</gene>
<dbReference type="Pfam" id="PF21762">
    <property type="entry name" value="DEDDh_C"/>
    <property type="match status" value="1"/>
</dbReference>